<dbReference type="EMBL" id="CAADGD010000123">
    <property type="protein sequence ID" value="VFK72575.1"/>
    <property type="molecule type" value="Genomic_DNA"/>
</dbReference>
<organism evidence="1">
    <name type="scientific">Candidatus Kentrum sp. UNK</name>
    <dbReference type="NCBI Taxonomy" id="2126344"/>
    <lineage>
        <taxon>Bacteria</taxon>
        <taxon>Pseudomonadati</taxon>
        <taxon>Pseudomonadota</taxon>
        <taxon>Gammaproteobacteria</taxon>
        <taxon>Candidatus Kentrum</taxon>
    </lineage>
</organism>
<proteinExistence type="predicted"/>
<reference evidence="1" key="1">
    <citation type="submission" date="2019-02" db="EMBL/GenBank/DDBJ databases">
        <authorList>
            <person name="Gruber-Vodicka R. H."/>
            <person name="Seah K. B. B."/>
        </authorList>
    </citation>
    <scope>NUCLEOTIDE SEQUENCE</scope>
    <source>
        <strain evidence="2">BECK_BY19</strain>
        <strain evidence="1">BECK_BY8</strain>
    </source>
</reference>
<evidence type="ECO:0000313" key="1">
    <source>
        <dbReference type="EMBL" id="VFK67224.1"/>
    </source>
</evidence>
<evidence type="ECO:0000313" key="2">
    <source>
        <dbReference type="EMBL" id="VFK72575.1"/>
    </source>
</evidence>
<gene>
    <name evidence="1" type="ORF">BECKUNK1418G_GA0071005_11316</name>
    <name evidence="2" type="ORF">BECKUNK1418H_GA0071006_11237</name>
</gene>
<protein>
    <submittedName>
        <fullName evidence="1">Uncharacterized protein</fullName>
    </submittedName>
</protein>
<dbReference type="AlphaFoldDB" id="A0A451AMF8"/>
<accession>A0A451AMF8</accession>
<sequence>MGFITGNFQGGTVDYKLYEYLEVTRESPVPAVSFNRPESLNAMNGEFHSEASLRCICVSIG</sequence>
<dbReference type="EMBL" id="CAADFZ010000131">
    <property type="protein sequence ID" value="VFK67224.1"/>
    <property type="molecule type" value="Genomic_DNA"/>
</dbReference>
<name>A0A451AMF8_9GAMM</name>
<dbReference type="InterPro" id="IPR029045">
    <property type="entry name" value="ClpP/crotonase-like_dom_sf"/>
</dbReference>
<dbReference type="SUPFAM" id="SSF52096">
    <property type="entry name" value="ClpP/crotonase"/>
    <property type="match status" value="1"/>
</dbReference>